<organism evidence="2">
    <name type="scientific">uncultured Leptolyngbya sp</name>
    <dbReference type="NCBI Taxonomy" id="332963"/>
    <lineage>
        <taxon>Bacteria</taxon>
        <taxon>Bacillati</taxon>
        <taxon>Cyanobacteriota</taxon>
        <taxon>Cyanophyceae</taxon>
        <taxon>Leptolyngbyales</taxon>
        <taxon>Leptolyngbyaceae</taxon>
        <taxon>Leptolyngbya group</taxon>
        <taxon>Leptolyngbya</taxon>
        <taxon>environmental samples</taxon>
    </lineage>
</organism>
<protein>
    <recommendedName>
        <fullName evidence="1">DUF6876 domain-containing protein</fullName>
    </recommendedName>
</protein>
<feature type="domain" description="DUF6876" evidence="1">
    <location>
        <begin position="13"/>
        <end position="67"/>
    </location>
</feature>
<evidence type="ECO:0000259" key="1">
    <source>
        <dbReference type="Pfam" id="PF21781"/>
    </source>
</evidence>
<dbReference type="EMBL" id="CADCTY010000150">
    <property type="protein sequence ID" value="CAA9302355.1"/>
    <property type="molecule type" value="Genomic_DNA"/>
</dbReference>
<sequence length="91" mass="10128">MTNEQALVDQAAEIQAALSRFHGCETFYRYWTGRLIYTEGVKYLADTAHCYWLIDAIASHQPKCRKDMMLAGLPGLVLAPGRSESCVLGFG</sequence>
<proteinExistence type="predicted"/>
<dbReference type="Pfam" id="PF21781">
    <property type="entry name" value="DUF6876"/>
    <property type="match status" value="1"/>
</dbReference>
<accession>A0A6J4KCW2</accession>
<dbReference type="AlphaFoldDB" id="A0A6J4KCW2"/>
<gene>
    <name evidence="2" type="ORF">AVDCRST_MAG94-444</name>
</gene>
<evidence type="ECO:0000313" key="2">
    <source>
        <dbReference type="EMBL" id="CAA9302355.1"/>
    </source>
</evidence>
<name>A0A6J4KCW2_9CYAN</name>
<dbReference type="InterPro" id="IPR049241">
    <property type="entry name" value="DUF6876"/>
</dbReference>
<reference evidence="2" key="1">
    <citation type="submission" date="2020-02" db="EMBL/GenBank/DDBJ databases">
        <authorList>
            <person name="Meier V. D."/>
        </authorList>
    </citation>
    <scope>NUCLEOTIDE SEQUENCE</scope>
    <source>
        <strain evidence="2">AVDCRST_MAG94</strain>
    </source>
</reference>